<sequence length="334" mass="35707">MSDKMPPSDFGAGYPYPETGPTPPTPRAPRPPSGTPYSGPPEYPPFGARVSHPVDPPTQWSPSTGPAPSGWHPGPPHDSAAQPNTVWGASHADPHADYHRQAAAHFGRTADPQSNSYAPPGAAPGYNTPPRYGSEGPQLPSAVSAEKVTQWLAAPGRLKLVAGAVGGFIALILFLSGGSGAKIAALVLVIAVWAICFRHGYHEKAGLHAQTQLPADEAIRTAVDVANTLRGPLSSVQFNGSTPDRADFTVRGSTWKPLNFHVALRPDPSGWIFLSTHLDSWTWRRQRVYFIPVPLTKSMDGYGLYKAFGGRLLAELQRRAPSTSGTFHTRPPTQ</sequence>
<name>A0ABM7JVI1_MYCNT</name>
<feature type="transmembrane region" description="Helical" evidence="2">
    <location>
        <begin position="160"/>
        <end position="177"/>
    </location>
</feature>
<feature type="region of interest" description="Disordered" evidence="1">
    <location>
        <begin position="109"/>
        <end position="140"/>
    </location>
</feature>
<keyword evidence="2" id="KW-0812">Transmembrane</keyword>
<keyword evidence="2" id="KW-1133">Transmembrane helix</keyword>
<gene>
    <name evidence="3" type="ORF">MMAN_37130</name>
</gene>
<evidence type="ECO:0000256" key="2">
    <source>
        <dbReference type="SAM" id="Phobius"/>
    </source>
</evidence>
<evidence type="ECO:0000256" key="1">
    <source>
        <dbReference type="SAM" id="MobiDB-lite"/>
    </source>
</evidence>
<organism evidence="3 4">
    <name type="scientific">Mycobacterium mantenii</name>
    <dbReference type="NCBI Taxonomy" id="560555"/>
    <lineage>
        <taxon>Bacteria</taxon>
        <taxon>Bacillati</taxon>
        <taxon>Actinomycetota</taxon>
        <taxon>Actinomycetes</taxon>
        <taxon>Mycobacteriales</taxon>
        <taxon>Mycobacteriaceae</taxon>
        <taxon>Mycobacterium</taxon>
        <taxon>Mycobacterium avium complex (MAC)</taxon>
    </lineage>
</organism>
<keyword evidence="2" id="KW-0472">Membrane</keyword>
<accession>A0ABM7JVI1</accession>
<protein>
    <submittedName>
        <fullName evidence="3">Uncharacterized protein</fullName>
    </submittedName>
</protein>
<evidence type="ECO:0000313" key="4">
    <source>
        <dbReference type="Proteomes" id="UP000465812"/>
    </source>
</evidence>
<feature type="compositionally biased region" description="Pro residues" evidence="1">
    <location>
        <begin position="18"/>
        <end position="44"/>
    </location>
</feature>
<proteinExistence type="predicted"/>
<reference evidence="3 4" key="1">
    <citation type="journal article" date="2019" name="Emerg. Microbes Infect.">
        <title>Comprehensive subspecies identification of 175 nontuberculous mycobacteria species based on 7547 genomic profiles.</title>
        <authorList>
            <person name="Matsumoto Y."/>
            <person name="Kinjo T."/>
            <person name="Motooka D."/>
            <person name="Nabeya D."/>
            <person name="Jung N."/>
            <person name="Uechi K."/>
            <person name="Horii T."/>
            <person name="Iida T."/>
            <person name="Fujita J."/>
            <person name="Nakamura S."/>
        </authorList>
    </citation>
    <scope>NUCLEOTIDE SEQUENCE [LARGE SCALE GENOMIC DNA]</scope>
    <source>
        <strain evidence="3 4">JCM 18113</strain>
    </source>
</reference>
<evidence type="ECO:0000313" key="3">
    <source>
        <dbReference type="EMBL" id="BBY39579.1"/>
    </source>
</evidence>
<keyword evidence="4" id="KW-1185">Reference proteome</keyword>
<dbReference type="Proteomes" id="UP000465812">
    <property type="component" value="Chromosome"/>
</dbReference>
<feature type="region of interest" description="Disordered" evidence="1">
    <location>
        <begin position="1"/>
        <end position="92"/>
    </location>
</feature>
<dbReference type="EMBL" id="AP022590">
    <property type="protein sequence ID" value="BBY39579.1"/>
    <property type="molecule type" value="Genomic_DNA"/>
</dbReference>